<dbReference type="AlphaFoldDB" id="A0A7M7HEI0"/>
<keyword evidence="1" id="KW-0732">Signal</keyword>
<evidence type="ECO:0000313" key="2">
    <source>
        <dbReference type="EnsemblMetazoa" id="XP_011662488"/>
    </source>
</evidence>
<keyword evidence="3" id="KW-1185">Reference proteome</keyword>
<protein>
    <submittedName>
        <fullName evidence="2">Uncharacterized protein</fullName>
    </submittedName>
</protein>
<feature type="chain" id="PRO_5029780134" evidence="1">
    <location>
        <begin position="22"/>
        <end position="103"/>
    </location>
</feature>
<accession>A0A7M7HEI0</accession>
<name>A0A7M7HEI0_STRPU</name>
<dbReference type="OrthoDB" id="10100372at2759"/>
<sequence length="103" mass="11542">MASKMLLVIFAVVMVTALATAETFDDLTNADLDEMLAVMSKRADSNDAKGGMMFDDAYAEMAKRGLGRGKFIRCVHPLNGFQCICDRRQRKTSPKYYRVCGYE</sequence>
<reference evidence="2" key="2">
    <citation type="submission" date="2021-01" db="UniProtKB">
        <authorList>
            <consortium name="EnsemblMetazoa"/>
        </authorList>
    </citation>
    <scope>IDENTIFICATION</scope>
</reference>
<dbReference type="RefSeq" id="XP_011662488.2">
    <property type="nucleotide sequence ID" value="XM_011664186.2"/>
</dbReference>
<reference evidence="3" key="1">
    <citation type="submission" date="2015-02" db="EMBL/GenBank/DDBJ databases">
        <title>Genome sequencing for Strongylocentrotus purpuratus.</title>
        <authorList>
            <person name="Murali S."/>
            <person name="Liu Y."/>
            <person name="Vee V."/>
            <person name="English A."/>
            <person name="Wang M."/>
            <person name="Skinner E."/>
            <person name="Han Y."/>
            <person name="Muzny D.M."/>
            <person name="Worley K.C."/>
            <person name="Gibbs R.A."/>
        </authorList>
    </citation>
    <scope>NUCLEOTIDE SEQUENCE</scope>
</reference>
<dbReference type="KEGG" id="spu:105437517"/>
<proteinExistence type="predicted"/>
<organism evidence="2 3">
    <name type="scientific">Strongylocentrotus purpuratus</name>
    <name type="common">Purple sea urchin</name>
    <dbReference type="NCBI Taxonomy" id="7668"/>
    <lineage>
        <taxon>Eukaryota</taxon>
        <taxon>Metazoa</taxon>
        <taxon>Echinodermata</taxon>
        <taxon>Eleutherozoa</taxon>
        <taxon>Echinozoa</taxon>
        <taxon>Echinoidea</taxon>
        <taxon>Euechinoidea</taxon>
        <taxon>Echinacea</taxon>
        <taxon>Camarodonta</taxon>
        <taxon>Echinidea</taxon>
        <taxon>Strongylocentrotidae</taxon>
        <taxon>Strongylocentrotus</taxon>
    </lineage>
</organism>
<dbReference type="Proteomes" id="UP000007110">
    <property type="component" value="Unassembled WGS sequence"/>
</dbReference>
<dbReference type="OMA" id="NDAKGGM"/>
<evidence type="ECO:0000256" key="1">
    <source>
        <dbReference type="SAM" id="SignalP"/>
    </source>
</evidence>
<dbReference type="GeneID" id="105437517"/>
<feature type="signal peptide" evidence="1">
    <location>
        <begin position="1"/>
        <end position="21"/>
    </location>
</feature>
<dbReference type="EnsemblMetazoa" id="XM_011664186">
    <property type="protein sequence ID" value="XP_011662488"/>
    <property type="gene ID" value="LOC105437517"/>
</dbReference>
<evidence type="ECO:0000313" key="3">
    <source>
        <dbReference type="Proteomes" id="UP000007110"/>
    </source>
</evidence>
<dbReference type="InParanoid" id="A0A7M7HEI0"/>